<gene>
    <name evidence="14" type="ORF">BDZ90DRAFT_159451</name>
</gene>
<name>A0A316USM4_9BASI</name>
<feature type="compositionally biased region" description="Low complexity" evidence="13">
    <location>
        <begin position="126"/>
        <end position="137"/>
    </location>
</feature>
<feature type="compositionally biased region" description="Basic residues" evidence="13">
    <location>
        <begin position="597"/>
        <end position="606"/>
    </location>
</feature>
<evidence type="ECO:0000256" key="1">
    <source>
        <dbReference type="ARBA" id="ARBA00004406"/>
    </source>
</evidence>
<dbReference type="InterPro" id="IPR026849">
    <property type="entry name" value="ATG2"/>
</dbReference>
<evidence type="ECO:0000313" key="14">
    <source>
        <dbReference type="EMBL" id="PWN27994.1"/>
    </source>
</evidence>
<feature type="region of interest" description="Disordered" evidence="13">
    <location>
        <begin position="1976"/>
        <end position="2025"/>
    </location>
</feature>
<evidence type="ECO:0000256" key="3">
    <source>
        <dbReference type="ARBA" id="ARBA00009714"/>
    </source>
</evidence>
<feature type="compositionally biased region" description="Polar residues" evidence="13">
    <location>
        <begin position="607"/>
        <end position="616"/>
    </location>
</feature>
<dbReference type="GO" id="GO:0061908">
    <property type="term" value="C:phagophore"/>
    <property type="evidence" value="ECO:0007669"/>
    <property type="project" value="TreeGrafter"/>
</dbReference>
<feature type="compositionally biased region" description="Basic and acidic residues" evidence="13">
    <location>
        <begin position="2001"/>
        <end position="2014"/>
    </location>
</feature>
<dbReference type="GO" id="GO:0005789">
    <property type="term" value="C:endoplasmic reticulum membrane"/>
    <property type="evidence" value="ECO:0007669"/>
    <property type="project" value="UniProtKB-SubCell"/>
</dbReference>
<proteinExistence type="inferred from homology"/>
<dbReference type="GO" id="GO:0032266">
    <property type="term" value="F:phosphatidylinositol-3-phosphate binding"/>
    <property type="evidence" value="ECO:0007669"/>
    <property type="project" value="TreeGrafter"/>
</dbReference>
<keyword evidence="9" id="KW-0472">Membrane</keyword>
<evidence type="ECO:0000256" key="4">
    <source>
        <dbReference type="ARBA" id="ARBA00018070"/>
    </source>
</evidence>
<feature type="region of interest" description="Disordered" evidence="13">
    <location>
        <begin position="121"/>
        <end position="141"/>
    </location>
</feature>
<feature type="region of interest" description="Disordered" evidence="13">
    <location>
        <begin position="1828"/>
        <end position="1894"/>
    </location>
</feature>
<feature type="region of interest" description="Disordered" evidence="13">
    <location>
        <begin position="597"/>
        <end position="626"/>
    </location>
</feature>
<dbReference type="GO" id="GO:0000045">
    <property type="term" value="P:autophagosome assembly"/>
    <property type="evidence" value="ECO:0007669"/>
    <property type="project" value="TreeGrafter"/>
</dbReference>
<feature type="region of interest" description="Disordered" evidence="13">
    <location>
        <begin position="1592"/>
        <end position="1616"/>
    </location>
</feature>
<keyword evidence="6" id="KW-0256">Endoplasmic reticulum</keyword>
<dbReference type="GO" id="GO:0034045">
    <property type="term" value="C:phagophore assembly site membrane"/>
    <property type="evidence" value="ECO:0007669"/>
    <property type="project" value="UniProtKB-SubCell"/>
</dbReference>
<comment type="similarity">
    <text evidence="3">Belongs to the ATG2 family.</text>
</comment>
<sequence>MFALPTFLGGWELPTLSSYTSLSSTLQKRIFSFVLRRLLGRYVKEGQLDWNQIEAGITRGSLEISNVELDPAAINQPLDGTPLRASGLVVGSISMQLPLTNLRSGGISITVKEPRLRLELAPTVASRQRPGPSSQSPLDAPESLADLAESLLHDDVEGRQLEQSIQDSMLSEDDTAIPGSVASGPEAQDAPQAGGFVAAIIEGLLARLSVSIQRPSIVLEHTPATSQLGKVTLDLTADNIELQSETSEEAAGVDDALPVRSKMRKLEVSGLALWCTCSPTETGKKPRPPSSGSGSGSSEDDDDEDSEGMMQMSQAVQDLSLSTASAVSHYSDATAGSASVYESAELPAARGEEAVRHRILSFGEEPIIVRMTTQRPVCTVRGTGAASNATAREPIVRNIDLSIEAGTLAGLVRPQDACGILSLVNELNCLMEGQGQHRDGTAAPRSTQPSTVALSAKVSLKAAHLLCAYGMVEADSNRQTGLDAFWARPSRTQPPLDHLRLNLSSLLVSFTQQAGLESKSNLALRIADTDLMDHHLSTKSSSTMVTLPILIFEPSLGEEAPSSLLDWVQLARESAFSTNKSSFQPYTRTTFGERAWRLKPRHRRGSSKTAETTESGAESPKHSLAVDGTFSTSEQLSYSVHLGAMQFFADLSMVSRIMPLLHSLGSVHSARSPPPSSMGGSSLMSSIETLHAERIADDDVQAKSPVALTLNCELIRTHVRVPNKHGREQDGHNDATSLRSGLLAVDIADVGFVQGAPSGVAATPPPTGLRVRYAEDTRPAEPSAEVSVGHIAVHFQSSVAGATVSTIANVGQLGRQDEESTPRLRPRIQLPDATSSIRSITRAFVPLCTASISKPTLDGLALMADDATAWSADLSRIGESSQDEQDGLRILGSRFFGSRVGLASPSMSSDSINTVQDAGQKKGAFELNMTEAEVTLLVPRQSARSAGQEASPRQLDVIGRDMRLFFDPSHEKDTASLTLTLLALFIKQRDASLPLLTPTMEQSLTRGVTPVLSLSMVLFADSASSRRESRIEPLVRDLTVSVTEDLSLFADLGAFFQSPAGAFENVEPNELTRLMVRLKNVSLQLAPATTPARAVLLLGDMQLRSRLVGDSPRSSYTFAFAETIVLVVDEANPSVEERRFRIKRPLDHWVAQGFAKVLRVDDIQGSVTMSRLTLPDVDVKVSRVRAELSACADTALAFEPLAAAFSAGQASQGMASDAEEATGDTSMDSFDDGDDAERGTGSANILDSLDEDAFRGKVLPSAASIPDMLDDDIPSHPAYYGHEPRQPTVYVETPLAEDEFFGAESIASMVETEAASETASGRGGERSQAPVLFSSNIVTIRSLDPRGIRPTPGYFSRSDLTPASRNPSANLASTLRIRVSDCDITLKLHGGYDWSSTRIAIEDEIKRVRRRLQKIKQLLDEGQQPDDSIEEATQGLMESIHISAPFDPRGAEVGQALGALNAELEEEQSETASSTSTWQPLPRGQQRSAAGSGAFAATTAAVAARRKRSKLERSHSSQIDIAFRGFALEYDVFTSGSPLTSNLDASAASVQILDNLKTSTWHAFLTEMKSNKHLPEASRRGAKMLRVQVLGMPTRRGRRRGGEGGGEQASSNPSEVELRVRAKLSPLRLHVDQDALDFLKKFFAFERRGTVPPNSSPRRSPSGSALPYIQYAEILPITLCLDYKPKRVDYSLLLRQGKAIEMMNFFHFDAAEMTLRHIKLRGIAGWPRLFDTLNDIWTPDVKANQLADVLAGIAPLRSVVNVGAGVADLVLLPIEQYQKDGRLGKGLQKGAKRFAKATALEAFRLGAKLATGTQVVLERAEHVLGGRIQGVAESGPATRREKRRDNRGSDRGSSDEEDDDYEDGLVSTIIDPSATNSSASTSAQPLSKYASPPASMGQALSQAYTGLQRGVSSAAQTILAVPMEVYESGQPGSPGGGGAGGSGGRTVVRAVPIAVLQGARGASEAVSRTMMGLAGVLEGGQPSQARSDSQRIKESGGMSSRIDETSRRGGDDPRAMAGKYKQRQS</sequence>
<comment type="catalytic activity">
    <reaction evidence="12">
        <text>a 1,2-diacyl-sn-glycero-3-phosphocholine(in) = a 1,2-diacyl-sn-glycero-3-phosphocholine(out)</text>
        <dbReference type="Rhea" id="RHEA:38571"/>
        <dbReference type="ChEBI" id="CHEBI:57643"/>
    </reaction>
</comment>
<dbReference type="RefSeq" id="XP_025362606.1">
    <property type="nucleotide sequence ID" value="XM_025503600.1"/>
</dbReference>
<evidence type="ECO:0000256" key="7">
    <source>
        <dbReference type="ARBA" id="ARBA00023006"/>
    </source>
</evidence>
<evidence type="ECO:0000313" key="15">
    <source>
        <dbReference type="Proteomes" id="UP000245884"/>
    </source>
</evidence>
<dbReference type="GO" id="GO:0061723">
    <property type="term" value="P:glycophagy"/>
    <property type="evidence" value="ECO:0007669"/>
    <property type="project" value="TreeGrafter"/>
</dbReference>
<evidence type="ECO:0000256" key="12">
    <source>
        <dbReference type="ARBA" id="ARBA00024631"/>
    </source>
</evidence>
<dbReference type="GO" id="GO:0034727">
    <property type="term" value="P:piecemeal microautophagy of the nucleus"/>
    <property type="evidence" value="ECO:0007669"/>
    <property type="project" value="TreeGrafter"/>
</dbReference>
<dbReference type="GO" id="GO:0043495">
    <property type="term" value="F:protein-membrane adaptor activity"/>
    <property type="evidence" value="ECO:0007669"/>
    <property type="project" value="TreeGrafter"/>
</dbReference>
<dbReference type="Proteomes" id="UP000245884">
    <property type="component" value="Unassembled WGS sequence"/>
</dbReference>
<feature type="region of interest" description="Disordered" evidence="13">
    <location>
        <begin position="277"/>
        <end position="310"/>
    </location>
</feature>
<evidence type="ECO:0000256" key="8">
    <source>
        <dbReference type="ARBA" id="ARBA00023055"/>
    </source>
</evidence>
<feature type="region of interest" description="Disordered" evidence="13">
    <location>
        <begin position="1213"/>
        <end position="1243"/>
    </location>
</feature>
<evidence type="ECO:0000256" key="13">
    <source>
        <dbReference type="SAM" id="MobiDB-lite"/>
    </source>
</evidence>
<reference evidence="14 15" key="1">
    <citation type="journal article" date="2018" name="Mol. Biol. Evol.">
        <title>Broad Genomic Sampling Reveals a Smut Pathogenic Ancestry of the Fungal Clade Ustilaginomycotina.</title>
        <authorList>
            <person name="Kijpornyongpan T."/>
            <person name="Mondo S.J."/>
            <person name="Barry K."/>
            <person name="Sandor L."/>
            <person name="Lee J."/>
            <person name="Lipzen A."/>
            <person name="Pangilinan J."/>
            <person name="LaButti K."/>
            <person name="Hainaut M."/>
            <person name="Henrissat B."/>
            <person name="Grigoriev I.V."/>
            <person name="Spatafora J.W."/>
            <person name="Aime M.C."/>
        </authorList>
    </citation>
    <scope>NUCLEOTIDE SEQUENCE [LARGE SCALE GENOMIC DNA]</scope>
    <source>
        <strain evidence="14 15">MCA 5214</strain>
    </source>
</reference>
<keyword evidence="8" id="KW-0445">Lipid transport</keyword>
<evidence type="ECO:0000256" key="10">
    <source>
        <dbReference type="ARBA" id="ARBA00024479"/>
    </source>
</evidence>
<evidence type="ECO:0000256" key="2">
    <source>
        <dbReference type="ARBA" id="ARBA00004623"/>
    </source>
</evidence>
<dbReference type="GO" id="GO:0061709">
    <property type="term" value="P:reticulophagy"/>
    <property type="evidence" value="ECO:0007669"/>
    <property type="project" value="TreeGrafter"/>
</dbReference>
<dbReference type="PANTHER" id="PTHR13190">
    <property type="entry name" value="AUTOPHAGY-RELATED 2, ISOFORM A"/>
    <property type="match status" value="1"/>
</dbReference>
<dbReference type="GO" id="GO:0000422">
    <property type="term" value="P:autophagy of mitochondrion"/>
    <property type="evidence" value="ECO:0007669"/>
    <property type="project" value="TreeGrafter"/>
</dbReference>
<keyword evidence="7" id="KW-0072">Autophagy</keyword>
<feature type="region of interest" description="Disordered" evidence="13">
    <location>
        <begin position="1464"/>
        <end position="1494"/>
    </location>
</feature>
<feature type="compositionally biased region" description="Basic and acidic residues" evidence="13">
    <location>
        <begin position="1843"/>
        <end position="1854"/>
    </location>
</feature>
<evidence type="ECO:0000256" key="9">
    <source>
        <dbReference type="ARBA" id="ARBA00023136"/>
    </source>
</evidence>
<protein>
    <recommendedName>
        <fullName evidence="4">Autophagy-related protein 2</fullName>
    </recommendedName>
</protein>
<dbReference type="GeneID" id="37025423"/>
<dbReference type="EMBL" id="KZ819666">
    <property type="protein sequence ID" value="PWN27994.1"/>
    <property type="molecule type" value="Genomic_DNA"/>
</dbReference>
<feature type="compositionally biased region" description="Low complexity" evidence="13">
    <location>
        <begin position="1873"/>
        <end position="1883"/>
    </location>
</feature>
<dbReference type="OrthoDB" id="18982at2759"/>
<dbReference type="PANTHER" id="PTHR13190:SF1">
    <property type="entry name" value="AUTOPHAGY-RELATED 2, ISOFORM A"/>
    <property type="match status" value="1"/>
</dbReference>
<dbReference type="GO" id="GO:0006869">
    <property type="term" value="P:lipid transport"/>
    <property type="evidence" value="ECO:0007669"/>
    <property type="project" value="UniProtKB-KW"/>
</dbReference>
<comment type="subcellular location">
    <subcellularLocation>
        <location evidence="1">Endoplasmic reticulum membrane</location>
        <topology evidence="1">Peripheral membrane protein</topology>
    </subcellularLocation>
    <subcellularLocation>
        <location evidence="2">Preautophagosomal structure membrane</location>
        <topology evidence="2">Peripheral membrane protein</topology>
    </subcellularLocation>
</comment>
<accession>A0A316USM4</accession>
<feature type="compositionally biased region" description="Acidic residues" evidence="13">
    <location>
        <begin position="298"/>
        <end position="307"/>
    </location>
</feature>
<dbReference type="STRING" id="1569628.A0A316USM4"/>
<dbReference type="Pfam" id="PF13329">
    <property type="entry name" value="ATG2_CAD"/>
    <property type="match status" value="1"/>
</dbReference>
<evidence type="ECO:0000256" key="11">
    <source>
        <dbReference type="ARBA" id="ARBA00024615"/>
    </source>
</evidence>
<comment type="catalytic activity">
    <reaction evidence="11">
        <text>a 1,2-diacyl-sn-glycero-3-phosphoethanolamine(in) = a 1,2-diacyl-sn-glycero-3-phosphoethanolamine(out)</text>
        <dbReference type="Rhea" id="RHEA:38895"/>
        <dbReference type="ChEBI" id="CHEBI:64612"/>
    </reaction>
</comment>
<evidence type="ECO:0000256" key="6">
    <source>
        <dbReference type="ARBA" id="ARBA00022824"/>
    </source>
</evidence>
<keyword evidence="15" id="KW-1185">Reference proteome</keyword>
<keyword evidence="5" id="KW-0813">Transport</keyword>
<evidence type="ECO:0000256" key="5">
    <source>
        <dbReference type="ARBA" id="ARBA00022448"/>
    </source>
</evidence>
<comment type="catalytic activity">
    <reaction evidence="10">
        <text>a 1,2-diacyl-sn-glycero-3-phospho-L-serine(in) = a 1,2-diacyl-sn-glycero-3-phospho-L-serine(out)</text>
        <dbReference type="Rhea" id="RHEA:38663"/>
        <dbReference type="ChEBI" id="CHEBI:57262"/>
    </reaction>
</comment>
<organism evidence="14 15">
    <name type="scientific">Jaminaea rosea</name>
    <dbReference type="NCBI Taxonomy" id="1569628"/>
    <lineage>
        <taxon>Eukaryota</taxon>
        <taxon>Fungi</taxon>
        <taxon>Dikarya</taxon>
        <taxon>Basidiomycota</taxon>
        <taxon>Ustilaginomycotina</taxon>
        <taxon>Exobasidiomycetes</taxon>
        <taxon>Microstromatales</taxon>
        <taxon>Microstromatales incertae sedis</taxon>
        <taxon>Jaminaea</taxon>
    </lineage>
</organism>